<evidence type="ECO:0000313" key="3">
    <source>
        <dbReference type="EMBL" id="ATB39745.1"/>
    </source>
</evidence>
<evidence type="ECO:0000256" key="2">
    <source>
        <dbReference type="SAM" id="SignalP"/>
    </source>
</evidence>
<feature type="signal peptide" evidence="2">
    <location>
        <begin position="1"/>
        <end position="19"/>
    </location>
</feature>
<keyword evidence="2" id="KW-0732">Signal</keyword>
<dbReference type="KEGG" id="cfus:CYFUS_005193"/>
<dbReference type="RefSeq" id="WP_095987729.1">
    <property type="nucleotide sequence ID" value="NZ_CP022098.1"/>
</dbReference>
<protein>
    <recommendedName>
        <fullName evidence="5">Lipoprotein</fullName>
    </recommendedName>
</protein>
<dbReference type="EMBL" id="CP022098">
    <property type="protein sequence ID" value="ATB39745.1"/>
    <property type="molecule type" value="Genomic_DNA"/>
</dbReference>
<name>A0A250J745_9BACT</name>
<gene>
    <name evidence="3" type="ORF">CYFUS_005193</name>
</gene>
<evidence type="ECO:0000256" key="1">
    <source>
        <dbReference type="SAM" id="MobiDB-lite"/>
    </source>
</evidence>
<feature type="chain" id="PRO_5013032784" description="Lipoprotein" evidence="2">
    <location>
        <begin position="20"/>
        <end position="117"/>
    </location>
</feature>
<dbReference type="AlphaFoldDB" id="A0A250J745"/>
<feature type="region of interest" description="Disordered" evidence="1">
    <location>
        <begin position="22"/>
        <end position="44"/>
    </location>
</feature>
<dbReference type="PROSITE" id="PS51257">
    <property type="entry name" value="PROKAR_LIPOPROTEIN"/>
    <property type="match status" value="1"/>
</dbReference>
<sequence>MLKKSLIAVGFALSLAACMGPPDDAESAEAGAQPVESVQQPLPSSGWTRTYYSDATRTTVVGIEQYDCDPDYRTLEGDKSNYYKMFYYDCPGFDNPFYPQTKCWSCTSATSCTLVSC</sequence>
<accession>A0A250J745</accession>
<organism evidence="3 4">
    <name type="scientific">Cystobacter fuscus</name>
    <dbReference type="NCBI Taxonomy" id="43"/>
    <lineage>
        <taxon>Bacteria</taxon>
        <taxon>Pseudomonadati</taxon>
        <taxon>Myxococcota</taxon>
        <taxon>Myxococcia</taxon>
        <taxon>Myxococcales</taxon>
        <taxon>Cystobacterineae</taxon>
        <taxon>Archangiaceae</taxon>
        <taxon>Cystobacter</taxon>
    </lineage>
</organism>
<reference evidence="3 4" key="1">
    <citation type="submission" date="2017-06" db="EMBL/GenBank/DDBJ databases">
        <title>Sequencing and comparative analysis of myxobacterial genomes.</title>
        <authorList>
            <person name="Rupp O."/>
            <person name="Goesmann A."/>
            <person name="Sogaard-Andersen L."/>
        </authorList>
    </citation>
    <scope>NUCLEOTIDE SEQUENCE [LARGE SCALE GENOMIC DNA]</scope>
    <source>
        <strain evidence="3 4">DSM 52655</strain>
    </source>
</reference>
<dbReference type="Proteomes" id="UP000217257">
    <property type="component" value="Chromosome"/>
</dbReference>
<evidence type="ECO:0000313" key="4">
    <source>
        <dbReference type="Proteomes" id="UP000217257"/>
    </source>
</evidence>
<evidence type="ECO:0008006" key="5">
    <source>
        <dbReference type="Google" id="ProtNLM"/>
    </source>
</evidence>
<proteinExistence type="predicted"/>